<comment type="caution">
    <text evidence="10">The sequence shown here is derived from an EMBL/GenBank/DDBJ whole genome shotgun (WGS) entry which is preliminary data.</text>
</comment>
<keyword evidence="6" id="KW-0862">Zinc</keyword>
<dbReference type="Proteomes" id="UP000621266">
    <property type="component" value="Unassembled WGS sequence"/>
</dbReference>
<comment type="similarity">
    <text evidence="1">Belongs to the peptidase M43B family.</text>
</comment>
<gene>
    <name evidence="10" type="ORF">GCU69_07155</name>
</gene>
<evidence type="ECO:0000256" key="3">
    <source>
        <dbReference type="ARBA" id="ARBA00022723"/>
    </source>
</evidence>
<dbReference type="InterPro" id="IPR024079">
    <property type="entry name" value="MetalloPept_cat_dom_sf"/>
</dbReference>
<keyword evidence="8" id="KW-1015">Disulfide bond</keyword>
<evidence type="ECO:0000256" key="7">
    <source>
        <dbReference type="ARBA" id="ARBA00023049"/>
    </source>
</evidence>
<dbReference type="CDD" id="cd04275">
    <property type="entry name" value="ZnMc_pappalysin_like"/>
    <property type="match status" value="1"/>
</dbReference>
<feature type="non-terminal residue" evidence="10">
    <location>
        <position position="1"/>
    </location>
</feature>
<proteinExistence type="inferred from homology"/>
<reference evidence="10 11" key="1">
    <citation type="submission" date="2019-10" db="EMBL/GenBank/DDBJ databases">
        <title>Streptomyces tenebrisbrunneis sp.nov., an endogenous actinomycete isolated from of Lycium ruthenicum.</title>
        <authorList>
            <person name="Ma L."/>
        </authorList>
    </citation>
    <scope>NUCLEOTIDE SEQUENCE [LARGE SCALE GENOMIC DNA]</scope>
    <source>
        <strain evidence="10 11">TRM 66187</strain>
    </source>
</reference>
<name>A0ABQ7FLV1_9ACTN</name>
<dbReference type="Gene3D" id="3.40.390.10">
    <property type="entry name" value="Collagenase (Catalytic Domain)"/>
    <property type="match status" value="1"/>
</dbReference>
<evidence type="ECO:0000256" key="4">
    <source>
        <dbReference type="ARBA" id="ARBA00022729"/>
    </source>
</evidence>
<dbReference type="GO" id="GO:0008237">
    <property type="term" value="F:metallopeptidase activity"/>
    <property type="evidence" value="ECO:0007669"/>
    <property type="project" value="UniProtKB-KW"/>
</dbReference>
<keyword evidence="7 10" id="KW-0482">Metalloprotease</keyword>
<feature type="domain" description="Peptidase M43 pregnancy-associated plasma-A" evidence="9">
    <location>
        <begin position="171"/>
        <end position="258"/>
    </location>
</feature>
<evidence type="ECO:0000259" key="9">
    <source>
        <dbReference type="Pfam" id="PF05572"/>
    </source>
</evidence>
<dbReference type="InterPro" id="IPR008754">
    <property type="entry name" value="Peptidase_M43"/>
</dbReference>
<evidence type="ECO:0000256" key="1">
    <source>
        <dbReference type="ARBA" id="ARBA00008721"/>
    </source>
</evidence>
<protein>
    <submittedName>
        <fullName evidence="10">Zinc metalloprotease</fullName>
    </submittedName>
</protein>
<keyword evidence="3" id="KW-0479">Metal-binding</keyword>
<organism evidence="10 11">
    <name type="scientific">Streptomyces lycii</name>
    <dbReference type="NCBI Taxonomy" id="2654337"/>
    <lineage>
        <taxon>Bacteria</taxon>
        <taxon>Bacillati</taxon>
        <taxon>Actinomycetota</taxon>
        <taxon>Actinomycetes</taxon>
        <taxon>Kitasatosporales</taxon>
        <taxon>Streptomycetaceae</taxon>
        <taxon>Streptomyces</taxon>
    </lineage>
</organism>
<keyword evidence="5" id="KW-0378">Hydrolase</keyword>
<dbReference type="Pfam" id="PF05572">
    <property type="entry name" value="Peptidase_M43"/>
    <property type="match status" value="1"/>
</dbReference>
<evidence type="ECO:0000256" key="6">
    <source>
        <dbReference type="ARBA" id="ARBA00022833"/>
    </source>
</evidence>
<evidence type="ECO:0000313" key="11">
    <source>
        <dbReference type="Proteomes" id="UP000621266"/>
    </source>
</evidence>
<evidence type="ECO:0000256" key="5">
    <source>
        <dbReference type="ARBA" id="ARBA00022801"/>
    </source>
</evidence>
<evidence type="ECO:0000256" key="2">
    <source>
        <dbReference type="ARBA" id="ARBA00022670"/>
    </source>
</evidence>
<accession>A0ABQ7FLV1</accession>
<dbReference type="RefSeq" id="WP_156205423.1">
    <property type="nucleotide sequence ID" value="NZ_WHPN01000169.1"/>
</dbReference>
<keyword evidence="2" id="KW-0645">Protease</keyword>
<evidence type="ECO:0000256" key="8">
    <source>
        <dbReference type="ARBA" id="ARBA00023157"/>
    </source>
</evidence>
<dbReference type="EMBL" id="WHPN01000169">
    <property type="protein sequence ID" value="KAF4409800.1"/>
    <property type="molecule type" value="Genomic_DNA"/>
</dbReference>
<keyword evidence="11" id="KW-1185">Reference proteome</keyword>
<keyword evidence="4" id="KW-0732">Signal</keyword>
<dbReference type="PANTHER" id="PTHR47466">
    <property type="match status" value="1"/>
</dbReference>
<evidence type="ECO:0000313" key="10">
    <source>
        <dbReference type="EMBL" id="KAF4409800.1"/>
    </source>
</evidence>
<dbReference type="PANTHER" id="PTHR47466:SF1">
    <property type="entry name" value="METALLOPROTEASE MEP1 (AFU_ORTHOLOGUE AFUA_1G07730)-RELATED"/>
    <property type="match status" value="1"/>
</dbReference>
<dbReference type="SUPFAM" id="SSF55486">
    <property type="entry name" value="Metalloproteases ('zincins'), catalytic domain"/>
    <property type="match status" value="1"/>
</dbReference>
<sequence length="266" mass="28412">GHGHEPNAVSAAEAAAMDRELDRRTRALRDAGRGGPHGAAPVTTVGVYFHVIHDGAAGKLTGERIADQITVLNEAFNGSGEGNTPSRFRFRLAGTDYTDNADWYRGVTPRGATEYAMKSSLRKGGPGALNLYSADLGDDLLGWATFPDAYPEAPYLDGVVLLDASLPGGSAEDYDEGDTATHEVGHWLGLFHTFQGGCEDPGDHVADTPAEAVPAFECPVGRDTCAADGADPVRNFMDYTYDSCMTRFTPGQVERMSDAWFAYRAS</sequence>